<dbReference type="PANTHER" id="PTHR10706:SF130">
    <property type="entry name" value="F-BOX ONLY PROTEIN 31"/>
    <property type="match status" value="1"/>
</dbReference>
<dbReference type="InterPro" id="IPR045048">
    <property type="entry name" value="FBXO31/39"/>
</dbReference>
<dbReference type="Gene3D" id="1.20.1280.50">
    <property type="match status" value="1"/>
</dbReference>
<feature type="domain" description="F-box" evidence="4">
    <location>
        <begin position="73"/>
        <end position="112"/>
    </location>
</feature>
<dbReference type="AlphaFoldDB" id="A0A7J8AMC3"/>
<evidence type="ECO:0000256" key="3">
    <source>
        <dbReference type="ARBA" id="ARBA00022786"/>
    </source>
</evidence>
<keyword evidence="6" id="KW-1185">Reference proteome</keyword>
<evidence type="ECO:0000259" key="4">
    <source>
        <dbReference type="Pfam" id="PF12937"/>
    </source>
</evidence>
<name>A0A7J8AMC3_MYOMY</name>
<evidence type="ECO:0000256" key="1">
    <source>
        <dbReference type="ARBA" id="ARBA00004906"/>
    </source>
</evidence>
<reference evidence="5 6" key="1">
    <citation type="journal article" date="2020" name="Nature">
        <title>Six reference-quality genomes reveal evolution of bat adaptations.</title>
        <authorList>
            <person name="Jebb D."/>
            <person name="Huang Z."/>
            <person name="Pippel M."/>
            <person name="Hughes G.M."/>
            <person name="Lavrichenko K."/>
            <person name="Devanna P."/>
            <person name="Winkler S."/>
            <person name="Jermiin L.S."/>
            <person name="Skirmuntt E.C."/>
            <person name="Katzourakis A."/>
            <person name="Burkitt-Gray L."/>
            <person name="Ray D.A."/>
            <person name="Sullivan K.A.M."/>
            <person name="Roscito J.G."/>
            <person name="Kirilenko B.M."/>
            <person name="Davalos L.M."/>
            <person name="Corthals A.P."/>
            <person name="Power M.L."/>
            <person name="Jones G."/>
            <person name="Ransome R.D."/>
            <person name="Dechmann D.K.N."/>
            <person name="Locatelli A.G."/>
            <person name="Puechmaille S.J."/>
            <person name="Fedrigo O."/>
            <person name="Jarvis E.D."/>
            <person name="Hiller M."/>
            <person name="Vernes S.C."/>
            <person name="Myers E.W."/>
            <person name="Teeling E.C."/>
        </authorList>
    </citation>
    <scope>NUCLEOTIDE SEQUENCE [LARGE SCALE GENOMIC DNA]</scope>
    <source>
        <strain evidence="5">MMyoMyo1</strain>
        <tissue evidence="5">Flight muscle</tissue>
    </source>
</reference>
<evidence type="ECO:0000256" key="2">
    <source>
        <dbReference type="ARBA" id="ARBA00010611"/>
    </source>
</evidence>
<dbReference type="GO" id="GO:0031146">
    <property type="term" value="P:SCF-dependent proteasomal ubiquitin-dependent protein catabolic process"/>
    <property type="evidence" value="ECO:0007669"/>
    <property type="project" value="TreeGrafter"/>
</dbReference>
<evidence type="ECO:0000313" key="5">
    <source>
        <dbReference type="EMBL" id="KAF6387376.1"/>
    </source>
</evidence>
<organism evidence="5 6">
    <name type="scientific">Myotis myotis</name>
    <name type="common">Greater mouse-eared bat</name>
    <name type="synonym">Vespertilio myotis</name>
    <dbReference type="NCBI Taxonomy" id="51298"/>
    <lineage>
        <taxon>Eukaryota</taxon>
        <taxon>Metazoa</taxon>
        <taxon>Chordata</taxon>
        <taxon>Craniata</taxon>
        <taxon>Vertebrata</taxon>
        <taxon>Euteleostomi</taxon>
        <taxon>Mammalia</taxon>
        <taxon>Eutheria</taxon>
        <taxon>Laurasiatheria</taxon>
        <taxon>Chiroptera</taxon>
        <taxon>Yangochiroptera</taxon>
        <taxon>Vespertilionidae</taxon>
        <taxon>Myotis</taxon>
    </lineage>
</organism>
<comment type="similarity">
    <text evidence="2">Belongs to the FBXO31 family.</text>
</comment>
<accession>A0A7J8AMC3</accession>
<dbReference type="PANTHER" id="PTHR10706">
    <property type="entry name" value="F-BOX FAMILY PROTEIN"/>
    <property type="match status" value="1"/>
</dbReference>
<dbReference type="EMBL" id="JABWUV010000001">
    <property type="protein sequence ID" value="KAF6387376.1"/>
    <property type="molecule type" value="Genomic_DNA"/>
</dbReference>
<dbReference type="SUPFAM" id="SSF81383">
    <property type="entry name" value="F-box domain"/>
    <property type="match status" value="1"/>
</dbReference>
<dbReference type="Pfam" id="PF12937">
    <property type="entry name" value="F-box-like"/>
    <property type="match status" value="1"/>
</dbReference>
<dbReference type="GO" id="GO:0019005">
    <property type="term" value="C:SCF ubiquitin ligase complex"/>
    <property type="evidence" value="ECO:0007669"/>
    <property type="project" value="TreeGrafter"/>
</dbReference>
<comment type="pathway">
    <text evidence="1">Protein modification; protein ubiquitination.</text>
</comment>
<gene>
    <name evidence="5" type="ORF">mMyoMyo1_007882</name>
</gene>
<sequence length="260" mass="29342">MEGCACLCSVGSSPGCRCRQECQGPAEKAVADGKPIQAEKHVEGDKAALCCAGSGGIASPMVPPPLPHCSLQEMLVEIFAWVPGTDLLSLAQACTKFCHILHIDSIWRWRCREEFGTYGLSLNTHVDGPLQFKPSFRICLTERKPAKVECMEGRHSRPHSRHMQIQKDRLTLRCNNREHQKVLTARLRGEWWLVLTQEDRYQYDCLIYQRFYLPPSHPGDLIQPGPFQGNYNVFGLKIAMLSFHGKYARVTKITGISKEM</sequence>
<dbReference type="VEuPathDB" id="HostDB:LOC118670130"/>
<evidence type="ECO:0000313" key="6">
    <source>
        <dbReference type="Proteomes" id="UP000527355"/>
    </source>
</evidence>
<comment type="caution">
    <text evidence="5">The sequence shown here is derived from an EMBL/GenBank/DDBJ whole genome shotgun (WGS) entry which is preliminary data.</text>
</comment>
<dbReference type="InterPro" id="IPR036047">
    <property type="entry name" value="F-box-like_dom_sf"/>
</dbReference>
<keyword evidence="3" id="KW-0833">Ubl conjugation pathway</keyword>
<proteinExistence type="inferred from homology"/>
<protein>
    <recommendedName>
        <fullName evidence="4">F-box domain-containing protein</fullName>
    </recommendedName>
</protein>
<dbReference type="Pfam" id="PF12014">
    <property type="entry name" value="Cyclin_D1_bind"/>
    <property type="match status" value="1"/>
</dbReference>
<dbReference type="Proteomes" id="UP000527355">
    <property type="component" value="Unassembled WGS sequence"/>
</dbReference>
<dbReference type="InterPro" id="IPR001810">
    <property type="entry name" value="F-box_dom"/>
</dbReference>